<evidence type="ECO:0000313" key="3">
    <source>
        <dbReference type="EMBL" id="PIZ65198.1"/>
    </source>
</evidence>
<evidence type="ECO:0000256" key="2">
    <source>
        <dbReference type="SAM" id="SignalP"/>
    </source>
</evidence>
<feature type="signal peptide" evidence="2">
    <location>
        <begin position="1"/>
        <end position="28"/>
    </location>
</feature>
<dbReference type="AlphaFoldDB" id="A0A2M7U3S0"/>
<dbReference type="EMBL" id="PFOD01000056">
    <property type="protein sequence ID" value="PIZ65198.1"/>
    <property type="molecule type" value="Genomic_DNA"/>
</dbReference>
<dbReference type="Proteomes" id="UP000230027">
    <property type="component" value="Unassembled WGS sequence"/>
</dbReference>
<evidence type="ECO:0000313" key="4">
    <source>
        <dbReference type="Proteomes" id="UP000230027"/>
    </source>
</evidence>
<dbReference type="InterPro" id="IPR008965">
    <property type="entry name" value="CBM2/CBM3_carb-bd_dom_sf"/>
</dbReference>
<name>A0A2M7U3S0_9BACT</name>
<keyword evidence="1" id="KW-0472">Membrane</keyword>
<keyword evidence="1" id="KW-0812">Transmembrane</keyword>
<evidence type="ECO:0008006" key="5">
    <source>
        <dbReference type="Google" id="ProtNLM"/>
    </source>
</evidence>
<protein>
    <recommendedName>
        <fullName evidence="5">Cohesin domain-containing protein</fullName>
    </recommendedName>
</protein>
<feature type="chain" id="PRO_5014960947" description="Cohesin domain-containing protein" evidence="2">
    <location>
        <begin position="29"/>
        <end position="226"/>
    </location>
</feature>
<dbReference type="CDD" id="cd08547">
    <property type="entry name" value="Type_II_cohesin"/>
    <property type="match status" value="1"/>
</dbReference>
<organism evidence="3 4">
    <name type="scientific">Candidatus Roizmanbacteria bacterium CG_4_10_14_0_2_um_filter_36_9</name>
    <dbReference type="NCBI Taxonomy" id="1974823"/>
    <lineage>
        <taxon>Bacteria</taxon>
        <taxon>Candidatus Roizmaniibacteriota</taxon>
    </lineage>
</organism>
<dbReference type="SUPFAM" id="SSF49384">
    <property type="entry name" value="Carbohydrate-binding domain"/>
    <property type="match status" value="1"/>
</dbReference>
<proteinExistence type="predicted"/>
<comment type="caution">
    <text evidence="3">The sequence shown here is derived from an EMBL/GenBank/DDBJ whole genome shotgun (WGS) entry which is preliminary data.</text>
</comment>
<sequence length="226" mass="23670">MFCIKEIKKYTAHTILVSVFLFASSVNAATLNFDPEFSNVAIDDSFIVSINLDAGAEQVAGTDIYIDYDKDLLSLQSVTGGDFFPLVNNIPTAGRLYISGVVANQGEFKTGLGTVATVTFKSLIEGSGTLEFDCDITKTDTSKIVKNDFAASNIIDCSQLKTHTVTSSVDGTAVANPTAAAGTGGTGGTGGTLPESGAIEEMITYSMIGGALLLFGFAIRMMLRVS</sequence>
<feature type="transmembrane region" description="Helical" evidence="1">
    <location>
        <begin position="202"/>
        <end position="223"/>
    </location>
</feature>
<evidence type="ECO:0000256" key="1">
    <source>
        <dbReference type="SAM" id="Phobius"/>
    </source>
</evidence>
<keyword evidence="2" id="KW-0732">Signal</keyword>
<reference evidence="4" key="1">
    <citation type="submission" date="2017-09" db="EMBL/GenBank/DDBJ databases">
        <title>Depth-based differentiation of microbial function through sediment-hosted aquifers and enrichment of novel symbionts in the deep terrestrial subsurface.</title>
        <authorList>
            <person name="Probst A.J."/>
            <person name="Ladd B."/>
            <person name="Jarett J.K."/>
            <person name="Geller-Mcgrath D.E."/>
            <person name="Sieber C.M.K."/>
            <person name="Emerson J.B."/>
            <person name="Anantharaman K."/>
            <person name="Thomas B.C."/>
            <person name="Malmstrom R."/>
            <person name="Stieglmeier M."/>
            <person name="Klingl A."/>
            <person name="Woyke T."/>
            <person name="Ryan C.M."/>
            <person name="Banfield J.F."/>
        </authorList>
    </citation>
    <scope>NUCLEOTIDE SEQUENCE [LARGE SCALE GENOMIC DNA]</scope>
</reference>
<keyword evidence="1" id="KW-1133">Transmembrane helix</keyword>
<dbReference type="GO" id="GO:0030246">
    <property type="term" value="F:carbohydrate binding"/>
    <property type="evidence" value="ECO:0007669"/>
    <property type="project" value="InterPro"/>
</dbReference>
<accession>A0A2M7U3S0</accession>
<gene>
    <name evidence="3" type="ORF">COY14_02855</name>
</gene>
<dbReference type="Gene3D" id="2.60.40.680">
    <property type="match status" value="1"/>
</dbReference>